<dbReference type="PANTHER" id="PTHR21071:SF4">
    <property type="entry name" value="UDP-N-ACETYLENOLPYRUVOYLGLUCOSAMINE REDUCTASE"/>
    <property type="match status" value="1"/>
</dbReference>
<dbReference type="InterPro" id="IPR036318">
    <property type="entry name" value="FAD-bd_PCMH-like_sf"/>
</dbReference>
<dbReference type="GO" id="GO:0008360">
    <property type="term" value="P:regulation of cell shape"/>
    <property type="evidence" value="ECO:0007669"/>
    <property type="project" value="UniProtKB-KW"/>
</dbReference>
<comment type="function">
    <text evidence="2">Cell wall formation.</text>
</comment>
<dbReference type="InterPro" id="IPR036635">
    <property type="entry name" value="MurB_C_sf"/>
</dbReference>
<dbReference type="Pfam" id="PF01565">
    <property type="entry name" value="FAD_binding_4"/>
    <property type="match status" value="1"/>
</dbReference>
<evidence type="ECO:0000256" key="7">
    <source>
        <dbReference type="ARBA" id="ARBA00022618"/>
    </source>
</evidence>
<dbReference type="InterPro" id="IPR006094">
    <property type="entry name" value="Oxid_FAD_bind_N"/>
</dbReference>
<keyword evidence="6" id="KW-0963">Cytoplasm</keyword>
<keyword evidence="11" id="KW-0133">Cell shape</keyword>
<dbReference type="PROSITE" id="PS51387">
    <property type="entry name" value="FAD_PCMH"/>
    <property type="match status" value="1"/>
</dbReference>
<evidence type="ECO:0000256" key="8">
    <source>
        <dbReference type="ARBA" id="ARBA00022630"/>
    </source>
</evidence>
<dbReference type="InterPro" id="IPR016167">
    <property type="entry name" value="FAD-bd_PCMH_sub1"/>
</dbReference>
<dbReference type="SUPFAM" id="SSF56176">
    <property type="entry name" value="FAD-binding/transporter-associated domain-like"/>
    <property type="match status" value="1"/>
</dbReference>
<evidence type="ECO:0000256" key="10">
    <source>
        <dbReference type="ARBA" id="ARBA00022857"/>
    </source>
</evidence>
<dbReference type="GO" id="GO:0005829">
    <property type="term" value="C:cytosol"/>
    <property type="evidence" value="ECO:0007669"/>
    <property type="project" value="TreeGrafter"/>
</dbReference>
<dbReference type="NCBIfam" id="TIGR00179">
    <property type="entry name" value="murB"/>
    <property type="match status" value="1"/>
</dbReference>
<evidence type="ECO:0000256" key="11">
    <source>
        <dbReference type="ARBA" id="ARBA00022960"/>
    </source>
</evidence>
<keyword evidence="8" id="KW-0285">Flavoprotein</keyword>
<dbReference type="GO" id="GO:0071555">
    <property type="term" value="P:cell wall organization"/>
    <property type="evidence" value="ECO:0007669"/>
    <property type="project" value="UniProtKB-KW"/>
</dbReference>
<dbReference type="Pfam" id="PF02873">
    <property type="entry name" value="MurB_C"/>
    <property type="match status" value="1"/>
</dbReference>
<keyword evidence="12" id="KW-0573">Peptidoglycan synthesis</keyword>
<dbReference type="EMBL" id="CAFBMR010000040">
    <property type="protein sequence ID" value="CAB4915430.1"/>
    <property type="molecule type" value="Genomic_DNA"/>
</dbReference>
<gene>
    <name evidence="18" type="ORF">UFOPK3610_01089</name>
</gene>
<evidence type="ECO:0000256" key="15">
    <source>
        <dbReference type="ARBA" id="ARBA00023316"/>
    </source>
</evidence>
<organism evidence="18">
    <name type="scientific">freshwater metagenome</name>
    <dbReference type="NCBI Taxonomy" id="449393"/>
    <lineage>
        <taxon>unclassified sequences</taxon>
        <taxon>metagenomes</taxon>
        <taxon>ecological metagenomes</taxon>
    </lineage>
</organism>
<evidence type="ECO:0000256" key="9">
    <source>
        <dbReference type="ARBA" id="ARBA00022827"/>
    </source>
</evidence>
<dbReference type="NCBIfam" id="NF010478">
    <property type="entry name" value="PRK13903.1"/>
    <property type="match status" value="1"/>
</dbReference>
<dbReference type="InterPro" id="IPR016166">
    <property type="entry name" value="FAD-bd_PCMH"/>
</dbReference>
<dbReference type="GO" id="GO:0009252">
    <property type="term" value="P:peptidoglycan biosynthetic process"/>
    <property type="evidence" value="ECO:0007669"/>
    <property type="project" value="UniProtKB-UniPathway"/>
</dbReference>
<keyword evidence="7" id="KW-0132">Cell division</keyword>
<proteinExistence type="inferred from homology"/>
<evidence type="ECO:0000256" key="12">
    <source>
        <dbReference type="ARBA" id="ARBA00022984"/>
    </source>
</evidence>
<dbReference type="PANTHER" id="PTHR21071">
    <property type="entry name" value="UDP-N-ACETYLENOLPYRUVOYLGLUCOSAMINE REDUCTASE"/>
    <property type="match status" value="1"/>
</dbReference>
<keyword evidence="14" id="KW-0131">Cell cycle</keyword>
<keyword evidence="10" id="KW-0521">NADP</keyword>
<dbReference type="SUPFAM" id="SSF56194">
    <property type="entry name" value="Uridine diphospho-N-Acetylenolpyruvylglucosamine reductase, MurB, C-terminal domain"/>
    <property type="match status" value="1"/>
</dbReference>
<dbReference type="AlphaFoldDB" id="A0A6J7HGS3"/>
<comment type="cofactor">
    <cofactor evidence="1">
        <name>FAD</name>
        <dbReference type="ChEBI" id="CHEBI:57692"/>
    </cofactor>
</comment>
<evidence type="ECO:0000313" key="18">
    <source>
        <dbReference type="EMBL" id="CAB4915430.1"/>
    </source>
</evidence>
<comment type="subcellular location">
    <subcellularLocation>
        <location evidence="3">Cytoplasm</location>
    </subcellularLocation>
</comment>
<keyword evidence="9" id="KW-0274">FAD</keyword>
<keyword evidence="13" id="KW-0560">Oxidoreductase</keyword>
<feature type="domain" description="FAD-binding PCMH-type" evidence="17">
    <location>
        <begin position="19"/>
        <end position="217"/>
    </location>
</feature>
<dbReference type="Gene3D" id="3.30.43.10">
    <property type="entry name" value="Uridine Diphospho-n-acetylenolpyruvylglucosamine Reductase, domain 2"/>
    <property type="match status" value="1"/>
</dbReference>
<evidence type="ECO:0000259" key="17">
    <source>
        <dbReference type="PROSITE" id="PS51387"/>
    </source>
</evidence>
<comment type="pathway">
    <text evidence="4">Cell wall biogenesis; peptidoglycan biosynthesis.</text>
</comment>
<keyword evidence="15" id="KW-0961">Cell wall biogenesis/degradation</keyword>
<evidence type="ECO:0000256" key="2">
    <source>
        <dbReference type="ARBA" id="ARBA00003921"/>
    </source>
</evidence>
<dbReference type="Gene3D" id="3.30.465.10">
    <property type="match status" value="1"/>
</dbReference>
<dbReference type="InterPro" id="IPR003170">
    <property type="entry name" value="MurB"/>
</dbReference>
<evidence type="ECO:0000256" key="3">
    <source>
        <dbReference type="ARBA" id="ARBA00004496"/>
    </source>
</evidence>
<evidence type="ECO:0000256" key="14">
    <source>
        <dbReference type="ARBA" id="ARBA00023306"/>
    </source>
</evidence>
<evidence type="ECO:0000256" key="13">
    <source>
        <dbReference type="ARBA" id="ARBA00023002"/>
    </source>
</evidence>
<dbReference type="InterPro" id="IPR016169">
    <property type="entry name" value="FAD-bd_PCMH_sub2"/>
</dbReference>
<evidence type="ECO:0000256" key="4">
    <source>
        <dbReference type="ARBA" id="ARBA00004752"/>
    </source>
</evidence>
<accession>A0A6J7HGS3</accession>
<dbReference type="InterPro" id="IPR011601">
    <property type="entry name" value="MurB_C"/>
</dbReference>
<evidence type="ECO:0000256" key="5">
    <source>
        <dbReference type="ARBA" id="ARBA00012518"/>
    </source>
</evidence>
<evidence type="ECO:0000256" key="1">
    <source>
        <dbReference type="ARBA" id="ARBA00001974"/>
    </source>
</evidence>
<dbReference type="HAMAP" id="MF_00037">
    <property type="entry name" value="MurB"/>
    <property type="match status" value="1"/>
</dbReference>
<evidence type="ECO:0000256" key="6">
    <source>
        <dbReference type="ARBA" id="ARBA00022490"/>
    </source>
</evidence>
<comment type="catalytic activity">
    <reaction evidence="16">
        <text>UDP-N-acetyl-alpha-D-muramate + NADP(+) = UDP-N-acetyl-3-O-(1-carboxyvinyl)-alpha-D-glucosamine + NADPH + H(+)</text>
        <dbReference type="Rhea" id="RHEA:12248"/>
        <dbReference type="ChEBI" id="CHEBI:15378"/>
        <dbReference type="ChEBI" id="CHEBI:57783"/>
        <dbReference type="ChEBI" id="CHEBI:58349"/>
        <dbReference type="ChEBI" id="CHEBI:68483"/>
        <dbReference type="ChEBI" id="CHEBI:70757"/>
        <dbReference type="EC" id="1.3.1.98"/>
    </reaction>
</comment>
<protein>
    <recommendedName>
        <fullName evidence="5">UDP-N-acetylmuramate dehydrogenase</fullName>
        <ecNumber evidence="5">1.3.1.98</ecNumber>
    </recommendedName>
</protein>
<evidence type="ECO:0000256" key="16">
    <source>
        <dbReference type="ARBA" id="ARBA00048914"/>
    </source>
</evidence>
<sequence>MTSQIRLDVPLADLTTMRVGGLARDLVEVHTSEELIEAVSSADTEGIPLLVLAGGSNVVIADEGFAGRVVLVRSRGVEPDVTDCYGAWVTVAAGEPWSDLVELAVQEEWVGIEALAGIPGSAGATPVQNVGAYGQEVASTIARVEVYDRQTRRREIIPVADCGFSYRTSRFKGSDRYIILSVVFQFKRGDLSEAIIYPELAQTLGAEIGARVPMTKLRDAVLELRASKGMVLDEADHDTWSSGSFFLNPVVPTDFALPADAPTWATDEGVKVSAAWLIQQAGFDRGFTLAGSRAAISSKHTLAITNRGDATTREVLDLARAIKVGVQTTFDITLRSEPTLVGCEI</sequence>
<name>A0A6J7HGS3_9ZZZZ</name>
<dbReference type="GO" id="GO:0051301">
    <property type="term" value="P:cell division"/>
    <property type="evidence" value="ECO:0007669"/>
    <property type="project" value="UniProtKB-KW"/>
</dbReference>
<dbReference type="Gene3D" id="3.90.78.10">
    <property type="entry name" value="UDP-N-acetylenolpyruvoylglucosamine reductase, C-terminal domain"/>
    <property type="match status" value="1"/>
</dbReference>
<reference evidence="18" key="1">
    <citation type="submission" date="2020-05" db="EMBL/GenBank/DDBJ databases">
        <authorList>
            <person name="Chiriac C."/>
            <person name="Salcher M."/>
            <person name="Ghai R."/>
            <person name="Kavagutti S V."/>
        </authorList>
    </citation>
    <scope>NUCLEOTIDE SEQUENCE</scope>
</reference>
<dbReference type="GO" id="GO:0071949">
    <property type="term" value="F:FAD binding"/>
    <property type="evidence" value="ECO:0007669"/>
    <property type="project" value="InterPro"/>
</dbReference>
<dbReference type="EC" id="1.3.1.98" evidence="5"/>
<dbReference type="GO" id="GO:0008762">
    <property type="term" value="F:UDP-N-acetylmuramate dehydrogenase activity"/>
    <property type="evidence" value="ECO:0007669"/>
    <property type="project" value="UniProtKB-EC"/>
</dbReference>
<dbReference type="UniPathway" id="UPA00219"/>